<gene>
    <name evidence="1" type="ORF">GGX14DRAFT_363145</name>
</gene>
<name>A0AAD6YBZ0_9AGAR</name>
<keyword evidence="2" id="KW-1185">Reference proteome</keyword>
<evidence type="ECO:0000313" key="2">
    <source>
        <dbReference type="Proteomes" id="UP001219525"/>
    </source>
</evidence>
<dbReference type="EMBL" id="JARJCW010000027">
    <property type="protein sequence ID" value="KAJ7210758.1"/>
    <property type="molecule type" value="Genomic_DNA"/>
</dbReference>
<dbReference type="Proteomes" id="UP001219525">
    <property type="component" value="Unassembled WGS sequence"/>
</dbReference>
<proteinExistence type="predicted"/>
<organism evidence="1 2">
    <name type="scientific">Mycena pura</name>
    <dbReference type="NCBI Taxonomy" id="153505"/>
    <lineage>
        <taxon>Eukaryota</taxon>
        <taxon>Fungi</taxon>
        <taxon>Dikarya</taxon>
        <taxon>Basidiomycota</taxon>
        <taxon>Agaricomycotina</taxon>
        <taxon>Agaricomycetes</taxon>
        <taxon>Agaricomycetidae</taxon>
        <taxon>Agaricales</taxon>
        <taxon>Marasmiineae</taxon>
        <taxon>Mycenaceae</taxon>
        <taxon>Mycena</taxon>
    </lineage>
</organism>
<accession>A0AAD6YBZ0</accession>
<evidence type="ECO:0000313" key="1">
    <source>
        <dbReference type="EMBL" id="KAJ7210758.1"/>
    </source>
</evidence>
<dbReference type="AlphaFoldDB" id="A0AAD6YBZ0"/>
<sequence>MNDDDGPKIADTFYEYLFKDCSPDSDSPRLPNLRKAAEALQLAVTKLRREPGMTFQRWVPFVHYGL</sequence>
<protein>
    <submittedName>
        <fullName evidence="1">Uncharacterized protein</fullName>
    </submittedName>
</protein>
<comment type="caution">
    <text evidence="1">The sequence shown here is derived from an EMBL/GenBank/DDBJ whole genome shotgun (WGS) entry which is preliminary data.</text>
</comment>
<reference evidence="1" key="1">
    <citation type="submission" date="2023-03" db="EMBL/GenBank/DDBJ databases">
        <title>Massive genome expansion in bonnet fungi (Mycena s.s.) driven by repeated elements and novel gene families across ecological guilds.</title>
        <authorList>
            <consortium name="Lawrence Berkeley National Laboratory"/>
            <person name="Harder C.B."/>
            <person name="Miyauchi S."/>
            <person name="Viragh M."/>
            <person name="Kuo A."/>
            <person name="Thoen E."/>
            <person name="Andreopoulos B."/>
            <person name="Lu D."/>
            <person name="Skrede I."/>
            <person name="Drula E."/>
            <person name="Henrissat B."/>
            <person name="Morin E."/>
            <person name="Kohler A."/>
            <person name="Barry K."/>
            <person name="LaButti K."/>
            <person name="Morin E."/>
            <person name="Salamov A."/>
            <person name="Lipzen A."/>
            <person name="Mereny Z."/>
            <person name="Hegedus B."/>
            <person name="Baldrian P."/>
            <person name="Stursova M."/>
            <person name="Weitz H."/>
            <person name="Taylor A."/>
            <person name="Grigoriev I.V."/>
            <person name="Nagy L.G."/>
            <person name="Martin F."/>
            <person name="Kauserud H."/>
        </authorList>
    </citation>
    <scope>NUCLEOTIDE SEQUENCE</scope>
    <source>
        <strain evidence="1">9144</strain>
    </source>
</reference>